<accession>A0A182VMF2</accession>
<dbReference type="STRING" id="30066.A0A182VMF2"/>
<proteinExistence type="predicted"/>
<name>A0A182VMF2_ANOME</name>
<dbReference type="Pfam" id="PF09739">
    <property type="entry name" value="MCM_bind"/>
    <property type="match status" value="1"/>
</dbReference>
<dbReference type="EnsemblMetazoa" id="AMEM017453-RA">
    <property type="protein sequence ID" value="AMEM017453-PA"/>
    <property type="gene ID" value="AMEM017453"/>
</dbReference>
<organism evidence="1 2">
    <name type="scientific">Anopheles merus</name>
    <name type="common">Mosquito</name>
    <dbReference type="NCBI Taxonomy" id="30066"/>
    <lineage>
        <taxon>Eukaryota</taxon>
        <taxon>Metazoa</taxon>
        <taxon>Ecdysozoa</taxon>
        <taxon>Arthropoda</taxon>
        <taxon>Hexapoda</taxon>
        <taxon>Insecta</taxon>
        <taxon>Pterygota</taxon>
        <taxon>Neoptera</taxon>
        <taxon>Endopterygota</taxon>
        <taxon>Diptera</taxon>
        <taxon>Nematocera</taxon>
        <taxon>Culicoidea</taxon>
        <taxon>Culicidae</taxon>
        <taxon>Anophelinae</taxon>
        <taxon>Anopheles</taxon>
    </lineage>
</organism>
<keyword evidence="2" id="KW-1185">Reference proteome</keyword>
<reference evidence="1" key="1">
    <citation type="submission" date="2020-05" db="UniProtKB">
        <authorList>
            <consortium name="EnsemblMetazoa"/>
        </authorList>
    </citation>
    <scope>IDENTIFICATION</scope>
    <source>
        <strain evidence="1">MAF</strain>
    </source>
</reference>
<dbReference type="InterPro" id="IPR019140">
    <property type="entry name" value="MCM_complex-bd"/>
</dbReference>
<dbReference type="Proteomes" id="UP000075903">
    <property type="component" value="Unassembled WGS sequence"/>
</dbReference>
<evidence type="ECO:0000313" key="1">
    <source>
        <dbReference type="EnsemblMetazoa" id="AMEM017453-PA"/>
    </source>
</evidence>
<dbReference type="VEuPathDB" id="VectorBase:AMEM017453"/>
<dbReference type="AlphaFoldDB" id="A0A182VMF2"/>
<evidence type="ECO:0000313" key="2">
    <source>
        <dbReference type="Proteomes" id="UP000075903"/>
    </source>
</evidence>
<sequence>MLLQGNDHASQDLCNLLTQCLFGDGVASDYLICHLNSNFYLPIAPNVEAIKQMNKTIEAAGHNIGPKLNDMRHFLTVAELHEFDTNTHDPAGNSAEDNLARPLGLIEGRTSL</sequence>
<protein>
    <submittedName>
        <fullName evidence="1">Uncharacterized protein</fullName>
    </submittedName>
</protein>